<comment type="caution">
    <text evidence="1">The sequence shown here is derived from an EMBL/GenBank/DDBJ whole genome shotgun (WGS) entry which is preliminary data.</text>
</comment>
<reference evidence="2" key="1">
    <citation type="journal article" date="2019" name="Int. J. Syst. Evol. Microbiol.">
        <title>The Global Catalogue of Microorganisms (GCM) 10K type strain sequencing project: providing services to taxonomists for standard genome sequencing and annotation.</title>
        <authorList>
            <consortium name="The Broad Institute Genomics Platform"/>
            <consortium name="The Broad Institute Genome Sequencing Center for Infectious Disease"/>
            <person name="Wu L."/>
            <person name="Ma J."/>
        </authorList>
    </citation>
    <scope>NUCLEOTIDE SEQUENCE [LARGE SCALE GENOMIC DNA]</scope>
    <source>
        <strain evidence="2">KCTC 52438</strain>
    </source>
</reference>
<proteinExistence type="predicted"/>
<dbReference type="Pfam" id="PF10974">
    <property type="entry name" value="DUF2804"/>
    <property type="match status" value="1"/>
</dbReference>
<name>A0ABV7HBP5_9GAMM</name>
<dbReference type="EMBL" id="JBHRSZ010000001">
    <property type="protein sequence ID" value="MFC3149555.1"/>
    <property type="molecule type" value="Genomic_DNA"/>
</dbReference>
<organism evidence="1 2">
    <name type="scientific">Litoribrevibacter euphylliae</name>
    <dbReference type="NCBI Taxonomy" id="1834034"/>
    <lineage>
        <taxon>Bacteria</taxon>
        <taxon>Pseudomonadati</taxon>
        <taxon>Pseudomonadota</taxon>
        <taxon>Gammaproteobacteria</taxon>
        <taxon>Oceanospirillales</taxon>
        <taxon>Oceanospirillaceae</taxon>
        <taxon>Litoribrevibacter</taxon>
    </lineage>
</organism>
<evidence type="ECO:0000313" key="2">
    <source>
        <dbReference type="Proteomes" id="UP001595476"/>
    </source>
</evidence>
<dbReference type="InterPro" id="IPR021243">
    <property type="entry name" value="DUF2804"/>
</dbReference>
<protein>
    <submittedName>
        <fullName evidence="1">DUF2804 domain-containing protein</fullName>
    </submittedName>
</protein>
<dbReference type="PANTHER" id="PTHR35868:SF4">
    <property type="entry name" value="DUF2804 DOMAIN-CONTAINING PROTEIN"/>
    <property type="match status" value="1"/>
</dbReference>
<dbReference type="RefSeq" id="WP_386714706.1">
    <property type="nucleotide sequence ID" value="NZ_JBHRSZ010000001.1"/>
</dbReference>
<accession>A0ABV7HBP5</accession>
<keyword evidence="2" id="KW-1185">Reference proteome</keyword>
<dbReference type="PANTHER" id="PTHR35868">
    <property type="entry name" value="DUF2804 DOMAIN-CONTAINING PROTEIN-RELATED"/>
    <property type="match status" value="1"/>
</dbReference>
<dbReference type="Proteomes" id="UP001595476">
    <property type="component" value="Unassembled WGS sequence"/>
</dbReference>
<sequence>MDKLVNAVGKPYFGWIKEPVDDVNYLDFPLTNTMDKLQSLSSKKRKFNQFHFIGVLTEEFMAGIAIVNLKLVSNCFFYVWTKDEGLVVEKSVISPLGIGTNISTTPDFAESKFSWMGTQASISQRDADTHVSVQSNKFSANFRLQQNEGYEPLRVCSQAGYTGWVFTQKTAGLAASGHFDVNGKRYNLDEMKALGSVDWSCGYMRRETAWNWACFSGRDELDRTIGLNLASGVNETGTTENGLWVDGQLHKLGGVRFEFDRQDMQKPWKVSSECGRVALDFLPQGCRSEKLNVGLLASNFKQMFGHYSGTIISDDGSPVVFNHVPGYAEDHYAKW</sequence>
<gene>
    <name evidence="1" type="ORF">ACFOEK_00790</name>
</gene>
<evidence type="ECO:0000313" key="1">
    <source>
        <dbReference type="EMBL" id="MFC3149555.1"/>
    </source>
</evidence>